<gene>
    <name evidence="10" type="ORF">FUAX_09300</name>
</gene>
<evidence type="ECO:0000256" key="8">
    <source>
        <dbReference type="SAM" id="SignalP"/>
    </source>
</evidence>
<dbReference type="Gene3D" id="2.60.40.1120">
    <property type="entry name" value="Carboxypeptidase-like, regulatory domain"/>
    <property type="match status" value="1"/>
</dbReference>
<feature type="signal peptide" evidence="8">
    <location>
        <begin position="1"/>
        <end position="31"/>
    </location>
</feature>
<evidence type="ECO:0000256" key="6">
    <source>
        <dbReference type="ARBA" id="ARBA00023237"/>
    </source>
</evidence>
<dbReference type="KEGG" id="fax:FUAX_09300"/>
<dbReference type="NCBIfam" id="TIGR04057">
    <property type="entry name" value="SusC_RagA_signa"/>
    <property type="match status" value="1"/>
</dbReference>
<comment type="subcellular location">
    <subcellularLocation>
        <location evidence="1 7">Cell outer membrane</location>
        <topology evidence="1 7">Multi-pass membrane protein</topology>
    </subcellularLocation>
</comment>
<keyword evidence="6 7" id="KW-0998">Cell outer membrane</keyword>
<dbReference type="Gene3D" id="2.40.170.20">
    <property type="entry name" value="TonB-dependent receptor, beta-barrel domain"/>
    <property type="match status" value="1"/>
</dbReference>
<dbReference type="InterPro" id="IPR039426">
    <property type="entry name" value="TonB-dep_rcpt-like"/>
</dbReference>
<evidence type="ECO:0000256" key="5">
    <source>
        <dbReference type="ARBA" id="ARBA00023136"/>
    </source>
</evidence>
<comment type="similarity">
    <text evidence="7">Belongs to the TonB-dependent receptor family.</text>
</comment>
<organism evidence="10 11">
    <name type="scientific">Fulvitalea axinellae</name>
    <dbReference type="NCBI Taxonomy" id="1182444"/>
    <lineage>
        <taxon>Bacteria</taxon>
        <taxon>Pseudomonadati</taxon>
        <taxon>Bacteroidota</taxon>
        <taxon>Cytophagia</taxon>
        <taxon>Cytophagales</taxon>
        <taxon>Persicobacteraceae</taxon>
        <taxon>Fulvitalea</taxon>
    </lineage>
</organism>
<keyword evidence="5 7" id="KW-0472">Membrane</keyword>
<dbReference type="Pfam" id="PF07715">
    <property type="entry name" value="Plug"/>
    <property type="match status" value="1"/>
</dbReference>
<dbReference type="NCBIfam" id="TIGR04056">
    <property type="entry name" value="OMP_RagA_SusC"/>
    <property type="match status" value="1"/>
</dbReference>
<dbReference type="InterPro" id="IPR012910">
    <property type="entry name" value="Plug_dom"/>
</dbReference>
<sequence length="1147" mass="127050">MNLFYKITFALRRKAGIILPLVILCASVVNATADNVVRLEFKNAKLEMILAEIGKQTSKKIFFKNGDLDPYEEVTIKGDYGLDEALRQALKTSDLEFEVLNSMIVIKRKEAVPEKTIVPIPVQDEKNTITGRVVSDTDEGLPGVNVFIKGTSQGTATDLEGNFTIKAPKSAILVFQSIGFKPFEVLVGNQSRIDVKLVPDTQQLNEVVVTAFGLERETKSLGYSVQEIKAEGMAEVRSENMMNSLSGKVAGLNIGETSGDIGGGVRVNIRGNTSLQGKNSPLWIIDGVPVNASGSDQDKMGSNVWGNNEGANALIDLNPDDIENISVLKGPNAAALYGARGANGVILVTTKGAKATDGMKIEYNANMQFVDPYEFFDFQNTYGQGSAGNYSELSLTSWGPKMEGQMVESWRDPGVMIPLSPHNQAEDFYEIGHSFTNSLVLSSGNEKNSVRISVMDSDNEGVTPEYRLHKNSVNLNFKQTRGKLNLSYKASYMRFKTQNKRGTGFSGDMMSFIGMPRSIRTEDLERSEDENGYRMYINPYHGANDPYFRTSKGSSVRNRFLGLVNADYKFNDWLTARVRVSTDMSHTSGENRSRPVNADQYKYMKFGSRNRSSKKSNIYNADALITAKKDISEFQLSASLGSSIFHQTWDEFNARETHMMEAERRVLGLGETASVGEKASAKEIQSLFAFGQVGYRNYLFLDLTARNDWSSALPNAYDEGYFYWSASSSLSVSDFLEDIGTDLPTWLTYAKLRASYATTGNDTGAGGTRADSPHTGFQVKQKGMKMVKGMYTTDKSIPIDPERTVSKEVGFDLRMFENRLGLDFTWYSKSTDNQIGYSPRGMTSGYTRQLVNGSEVRNRGIEISLQTRPVVINDFTWDLDLNFSKNRNEIVNFKGMDSQNGFKKIWGHDNLRIYAVEGGDLGELYGRTFKYNDDGLLIVDNKGLPKTNGQLDPQKEGATHFGSINPDWIGSVSNRFSYKGFYLNALVNIKSGGLVYSYTESHAARDGVSKLTLSGREEKFLVNGVVEVKDADGNKSYEPNTVKVSAQEYWSRVANNGRKAVVDPFLHDGSYVQLKELALGYNFPKKILGKTPFEALRLSFVATNVGFFSKDAPGNPFGFSSSLVGQAIEVAGMPMTRTYGFNLNVKF</sequence>
<evidence type="ECO:0000256" key="4">
    <source>
        <dbReference type="ARBA" id="ARBA00022692"/>
    </source>
</evidence>
<evidence type="ECO:0000313" key="11">
    <source>
        <dbReference type="Proteomes" id="UP001348817"/>
    </source>
</evidence>
<dbReference type="GO" id="GO:0009279">
    <property type="term" value="C:cell outer membrane"/>
    <property type="evidence" value="ECO:0007669"/>
    <property type="project" value="UniProtKB-SubCell"/>
</dbReference>
<evidence type="ECO:0000256" key="3">
    <source>
        <dbReference type="ARBA" id="ARBA00022452"/>
    </source>
</evidence>
<proteinExistence type="inferred from homology"/>
<evidence type="ECO:0000259" key="9">
    <source>
        <dbReference type="Pfam" id="PF07715"/>
    </source>
</evidence>
<keyword evidence="8" id="KW-0732">Signal</keyword>
<dbReference type="RefSeq" id="WP_338393753.1">
    <property type="nucleotide sequence ID" value="NZ_AP025314.1"/>
</dbReference>
<dbReference type="Gene3D" id="2.170.130.10">
    <property type="entry name" value="TonB-dependent receptor, plug domain"/>
    <property type="match status" value="1"/>
</dbReference>
<evidence type="ECO:0000313" key="10">
    <source>
        <dbReference type="EMBL" id="BDD08498.1"/>
    </source>
</evidence>
<dbReference type="AlphaFoldDB" id="A0AAU9CXW9"/>
<dbReference type="EMBL" id="AP025314">
    <property type="protein sequence ID" value="BDD08498.1"/>
    <property type="molecule type" value="Genomic_DNA"/>
</dbReference>
<keyword evidence="2 7" id="KW-0813">Transport</keyword>
<dbReference type="InterPro" id="IPR036942">
    <property type="entry name" value="Beta-barrel_TonB_sf"/>
</dbReference>
<keyword evidence="11" id="KW-1185">Reference proteome</keyword>
<dbReference type="Gene3D" id="3.55.50.30">
    <property type="match status" value="1"/>
</dbReference>
<dbReference type="SUPFAM" id="SSF56935">
    <property type="entry name" value="Porins"/>
    <property type="match status" value="1"/>
</dbReference>
<keyword evidence="4 7" id="KW-0812">Transmembrane</keyword>
<dbReference type="SUPFAM" id="SSF49464">
    <property type="entry name" value="Carboxypeptidase regulatory domain-like"/>
    <property type="match status" value="1"/>
</dbReference>
<dbReference type="InterPro" id="IPR008969">
    <property type="entry name" value="CarboxyPept-like_regulatory"/>
</dbReference>
<dbReference type="InterPro" id="IPR037066">
    <property type="entry name" value="Plug_dom_sf"/>
</dbReference>
<feature type="domain" description="TonB-dependent receptor plug" evidence="9">
    <location>
        <begin position="219"/>
        <end position="345"/>
    </location>
</feature>
<evidence type="ECO:0000256" key="7">
    <source>
        <dbReference type="PROSITE-ProRule" id="PRU01360"/>
    </source>
</evidence>
<dbReference type="PROSITE" id="PS52016">
    <property type="entry name" value="TONB_DEPENDENT_REC_3"/>
    <property type="match status" value="1"/>
</dbReference>
<keyword evidence="3 7" id="KW-1134">Transmembrane beta strand</keyword>
<dbReference type="Pfam" id="PF13715">
    <property type="entry name" value="CarbopepD_reg_2"/>
    <property type="match status" value="1"/>
</dbReference>
<reference evidence="10 11" key="1">
    <citation type="submission" date="2021-12" db="EMBL/GenBank/DDBJ databases">
        <title>Genome sequencing of bacteria with rrn-lacking chromosome and rrn-plasmid.</title>
        <authorList>
            <person name="Anda M."/>
            <person name="Iwasaki W."/>
        </authorList>
    </citation>
    <scope>NUCLEOTIDE SEQUENCE [LARGE SCALE GENOMIC DNA]</scope>
    <source>
        <strain evidence="10 11">DSM 100852</strain>
    </source>
</reference>
<feature type="chain" id="PRO_5043392490" evidence="8">
    <location>
        <begin position="32"/>
        <end position="1147"/>
    </location>
</feature>
<protein>
    <submittedName>
        <fullName evidence="10">SusC/RagA family TonB-linked outer membrane protein</fullName>
    </submittedName>
</protein>
<evidence type="ECO:0000256" key="2">
    <source>
        <dbReference type="ARBA" id="ARBA00022448"/>
    </source>
</evidence>
<dbReference type="Proteomes" id="UP001348817">
    <property type="component" value="Chromosome"/>
</dbReference>
<dbReference type="InterPro" id="IPR023996">
    <property type="entry name" value="TonB-dep_OMP_SusC/RagA"/>
</dbReference>
<dbReference type="InterPro" id="IPR023997">
    <property type="entry name" value="TonB-dep_OMP_SusC/RagA_CS"/>
</dbReference>
<accession>A0AAU9CXW9</accession>
<name>A0AAU9CXW9_9BACT</name>
<evidence type="ECO:0000256" key="1">
    <source>
        <dbReference type="ARBA" id="ARBA00004571"/>
    </source>
</evidence>